<name>A0A6A7ZSN6_RHIML</name>
<feature type="region of interest" description="Disordered" evidence="1">
    <location>
        <begin position="1"/>
        <end position="20"/>
    </location>
</feature>
<comment type="caution">
    <text evidence="2">The sequence shown here is derived from an EMBL/GenBank/DDBJ whole genome shotgun (WGS) entry which is preliminary data.</text>
</comment>
<gene>
    <name evidence="2" type="ORF">GHK45_14225</name>
</gene>
<dbReference type="AlphaFoldDB" id="A0A6A7ZSN6"/>
<evidence type="ECO:0000256" key="1">
    <source>
        <dbReference type="SAM" id="MobiDB-lite"/>
    </source>
</evidence>
<feature type="compositionally biased region" description="Basic residues" evidence="1">
    <location>
        <begin position="1"/>
        <end position="10"/>
    </location>
</feature>
<accession>A0A6A7ZSN6</accession>
<protein>
    <submittedName>
        <fullName evidence="2">Uncharacterized protein</fullName>
    </submittedName>
</protein>
<evidence type="ECO:0000313" key="2">
    <source>
        <dbReference type="EMBL" id="MQW04891.1"/>
    </source>
</evidence>
<proteinExistence type="predicted"/>
<dbReference type="EMBL" id="WISP01000104">
    <property type="protein sequence ID" value="MQW04891.1"/>
    <property type="molecule type" value="Genomic_DNA"/>
</dbReference>
<organism evidence="2">
    <name type="scientific">Rhizobium meliloti</name>
    <name type="common">Ensifer meliloti</name>
    <name type="synonym">Sinorhizobium meliloti</name>
    <dbReference type="NCBI Taxonomy" id="382"/>
    <lineage>
        <taxon>Bacteria</taxon>
        <taxon>Pseudomonadati</taxon>
        <taxon>Pseudomonadota</taxon>
        <taxon>Alphaproteobacteria</taxon>
        <taxon>Hyphomicrobiales</taxon>
        <taxon>Rhizobiaceae</taxon>
        <taxon>Sinorhizobium/Ensifer group</taxon>
        <taxon>Sinorhizobium</taxon>
    </lineage>
</organism>
<reference evidence="2" key="1">
    <citation type="journal article" date="2013" name="Genome Biol.">
        <title>Comparative genomics of the core and accessory genomes of 48 Sinorhizobium strains comprising five genospecies.</title>
        <authorList>
            <person name="Sugawara M."/>
            <person name="Epstein B."/>
            <person name="Badgley B.D."/>
            <person name="Unno T."/>
            <person name="Xu L."/>
            <person name="Reese J."/>
            <person name="Gyaneshwar P."/>
            <person name="Denny R."/>
            <person name="Mudge J."/>
            <person name="Bharti A.K."/>
            <person name="Farmer A.D."/>
            <person name="May G.D."/>
            <person name="Woodward J.E."/>
            <person name="Medigue C."/>
            <person name="Vallenet D."/>
            <person name="Lajus A."/>
            <person name="Rouy Z."/>
            <person name="Martinez-Vaz B."/>
            <person name="Tiffin P."/>
            <person name="Young N.D."/>
            <person name="Sadowsky M.J."/>
        </authorList>
    </citation>
    <scope>NUCLEOTIDE SEQUENCE</scope>
    <source>
        <strain evidence="2">M30</strain>
    </source>
</reference>
<sequence>MSAAKSRAHRQTYQPAQGGIMADAQKMKKLIEDCERDIAACLHPESGIPESHLLQQLLSRLDGQQAKEALGDDWQRRWHDPGGDDDMSPSPTLRWTEAEFFGTIWRLKI</sequence>